<sequence length="655" mass="73413">MENIALALVLPFGAAHAPAGRASTRQQHIRQQRVVEIVIISVLLITQVACAVFLLFFGMVHAYLDRPSMEYYANTLVAAQRRPNFTAWGNVFRALGVLHLVDILHFGWGSLSLQSTVVASGRQLLKEASLRLHRGSTAVKPIDTAADTAVTRWRCCPLPGMQLCRPLQRLFRIFFGRRGLLRVESKHFPTVFVVRELVEAAAQFVQAYKFSLFVTRPWINHVIALSMVVDCWGTPLLTELVVQDPTRRRLAYLVSDAVVTLVTAIVLPTVIFLPWALQLDTQIDAFPATLLYDDKAFMRFVLECRAVLAISTGDCVTKAIGYLGIFYCLRDLFRPWFVKCRPSCVTFEFNCNRYHVLTPNESSFSALNPDALQYLVVSHCPALVVPRIVRSFRWLAGVEFYNSTLLAWPAEAALDVENQRLMGYVGFVRVNMAAFPAALLEPLPSLINDIEFIKTNLTELPEDLNRRWQTMDVVYLLQIQLSRWHPPAKTAKFKFKRKFNSAVSYTVALNVILHFTSDSAANTTPAVLLRLHAFQVSLAGNQITMLPFDKVTGPEQLPLILILSGNPIRVVPDSIASTLWTALLFVERTQIMSPLPTWMTDGSGVTNTLSLWGTPLCDRKDELMPRSVPTIECDGPSVFAFGGYPLDFVSGKRPL</sequence>
<organism evidence="2 3">
    <name type="scientific">Pythium insidiosum</name>
    <name type="common">Pythiosis disease agent</name>
    <dbReference type="NCBI Taxonomy" id="114742"/>
    <lineage>
        <taxon>Eukaryota</taxon>
        <taxon>Sar</taxon>
        <taxon>Stramenopiles</taxon>
        <taxon>Oomycota</taxon>
        <taxon>Peronosporomycetes</taxon>
        <taxon>Pythiales</taxon>
        <taxon>Pythiaceae</taxon>
        <taxon>Pythium</taxon>
    </lineage>
</organism>
<accession>A0AAD5Q3M8</accession>
<dbReference type="Proteomes" id="UP001209570">
    <property type="component" value="Unassembled WGS sequence"/>
</dbReference>
<gene>
    <name evidence="2" type="ORF">P43SY_003206</name>
</gene>
<protein>
    <recommendedName>
        <fullName evidence="4">Transmembrane protein</fullName>
    </recommendedName>
</protein>
<feature type="transmembrane region" description="Helical" evidence="1">
    <location>
        <begin position="85"/>
        <end position="108"/>
    </location>
</feature>
<keyword evidence="1" id="KW-0812">Transmembrane</keyword>
<dbReference type="AlphaFoldDB" id="A0AAD5Q3M8"/>
<proteinExistence type="predicted"/>
<name>A0AAD5Q3M8_PYTIN</name>
<comment type="caution">
    <text evidence="2">The sequence shown here is derived from an EMBL/GenBank/DDBJ whole genome shotgun (WGS) entry which is preliminary data.</text>
</comment>
<feature type="transmembrane region" description="Helical" evidence="1">
    <location>
        <begin position="38"/>
        <end position="64"/>
    </location>
</feature>
<evidence type="ECO:0000313" key="3">
    <source>
        <dbReference type="Proteomes" id="UP001209570"/>
    </source>
</evidence>
<feature type="transmembrane region" description="Helical" evidence="1">
    <location>
        <begin position="250"/>
        <end position="277"/>
    </location>
</feature>
<dbReference type="EMBL" id="JAKCXM010000352">
    <property type="protein sequence ID" value="KAJ0395308.1"/>
    <property type="molecule type" value="Genomic_DNA"/>
</dbReference>
<keyword evidence="1" id="KW-1133">Transmembrane helix</keyword>
<evidence type="ECO:0008006" key="4">
    <source>
        <dbReference type="Google" id="ProtNLM"/>
    </source>
</evidence>
<evidence type="ECO:0000313" key="2">
    <source>
        <dbReference type="EMBL" id="KAJ0395308.1"/>
    </source>
</evidence>
<evidence type="ECO:0000256" key="1">
    <source>
        <dbReference type="SAM" id="Phobius"/>
    </source>
</evidence>
<keyword evidence="3" id="KW-1185">Reference proteome</keyword>
<keyword evidence="1" id="KW-0472">Membrane</keyword>
<reference evidence="2" key="1">
    <citation type="submission" date="2021-12" db="EMBL/GenBank/DDBJ databases">
        <title>Prjna785345.</title>
        <authorList>
            <person name="Rujirawat T."/>
            <person name="Krajaejun T."/>
        </authorList>
    </citation>
    <scope>NUCLEOTIDE SEQUENCE</scope>
    <source>
        <strain evidence="2">Pi057C3</strain>
    </source>
</reference>